<proteinExistence type="predicted"/>
<evidence type="ECO:0000313" key="2">
    <source>
        <dbReference type="Proteomes" id="UP000826195"/>
    </source>
</evidence>
<accession>A0AAV7I1S1</accession>
<organism evidence="1 2">
    <name type="scientific">Cotesia glomerata</name>
    <name type="common">Lepidopteran parasitic wasp</name>
    <name type="synonym">Apanteles glomeratus</name>
    <dbReference type="NCBI Taxonomy" id="32391"/>
    <lineage>
        <taxon>Eukaryota</taxon>
        <taxon>Metazoa</taxon>
        <taxon>Ecdysozoa</taxon>
        <taxon>Arthropoda</taxon>
        <taxon>Hexapoda</taxon>
        <taxon>Insecta</taxon>
        <taxon>Pterygota</taxon>
        <taxon>Neoptera</taxon>
        <taxon>Endopterygota</taxon>
        <taxon>Hymenoptera</taxon>
        <taxon>Apocrita</taxon>
        <taxon>Ichneumonoidea</taxon>
        <taxon>Braconidae</taxon>
        <taxon>Microgastrinae</taxon>
        <taxon>Cotesia</taxon>
    </lineage>
</organism>
<dbReference type="Proteomes" id="UP000826195">
    <property type="component" value="Unassembled WGS sequence"/>
</dbReference>
<name>A0AAV7I1S1_COTGL</name>
<keyword evidence="2" id="KW-1185">Reference proteome</keyword>
<gene>
    <name evidence="1" type="ORF">KQX54_020977</name>
</gene>
<evidence type="ECO:0000313" key="1">
    <source>
        <dbReference type="EMBL" id="KAH0541077.1"/>
    </source>
</evidence>
<protein>
    <submittedName>
        <fullName evidence="1">Uncharacterized protein</fullName>
    </submittedName>
</protein>
<dbReference type="AlphaFoldDB" id="A0AAV7I1S1"/>
<comment type="caution">
    <text evidence="1">The sequence shown here is derived from an EMBL/GenBank/DDBJ whole genome shotgun (WGS) entry which is preliminary data.</text>
</comment>
<reference evidence="1 2" key="1">
    <citation type="journal article" date="2021" name="J. Hered.">
        <title>A chromosome-level genome assembly of the parasitoid wasp, Cotesia glomerata (Hymenoptera: Braconidae).</title>
        <authorList>
            <person name="Pinto B.J."/>
            <person name="Weis J.J."/>
            <person name="Gamble T."/>
            <person name="Ode P.J."/>
            <person name="Paul R."/>
            <person name="Zaspel J.M."/>
        </authorList>
    </citation>
    <scope>NUCLEOTIDE SEQUENCE [LARGE SCALE GENOMIC DNA]</scope>
    <source>
        <strain evidence="1">CgM1</strain>
    </source>
</reference>
<dbReference type="EMBL" id="JAHXZJ010002609">
    <property type="protein sequence ID" value="KAH0541077.1"/>
    <property type="molecule type" value="Genomic_DNA"/>
</dbReference>
<sequence>MFGLESRGIESIRWNGWSWTNIEQPTTNRHRRGRVYLYSTDSFPVNRARIGNVRIGLVNLVSSRIPTPILTAGGRLSASSSDRGSTRYHPAHRVFPSASRPINCVPVKIYRAVNLKRYSRCFCPRNCPVPITNCPAIAPTPIPKPMDPYCSIDNPGSNHQTHYYCTTRLFQIPDQSSESD</sequence>